<keyword evidence="3" id="KW-1185">Reference proteome</keyword>
<dbReference type="EMBL" id="ACXX02000007">
    <property type="protein sequence ID" value="EGD47642.1"/>
    <property type="molecule type" value="Genomic_DNA"/>
</dbReference>
<comment type="caution">
    <text evidence="2">The sequence shown here is derived from an EMBL/GenBank/DDBJ whole genome shotgun (WGS) entry which is preliminary data.</text>
</comment>
<evidence type="ECO:0000313" key="3">
    <source>
        <dbReference type="Proteomes" id="UP000003860"/>
    </source>
</evidence>
<accession>F1TDK4</accession>
<sequence>MADAFSRGTHGLPLTFIAFKDYMTIVVRILVVALYTIAILGLRLW</sequence>
<protein>
    <submittedName>
        <fullName evidence="2">Uncharacterized protein</fullName>
    </submittedName>
</protein>
<reference evidence="2" key="1">
    <citation type="submission" date="2009-07" db="EMBL/GenBank/DDBJ databases">
        <authorList>
            <consortium name="US DOE Joint Genome Institute (JGI-PGF)"/>
            <person name="Lucas S."/>
            <person name="Copeland A."/>
            <person name="Lapidus A."/>
            <person name="Glavina del Rio T."/>
            <person name="Tice H."/>
            <person name="Bruce D."/>
            <person name="Goodwin L."/>
            <person name="Pitluck S."/>
            <person name="Larimer F."/>
            <person name="Land M.L."/>
            <person name="Mouttaki H."/>
            <person name="He Z."/>
            <person name="Zhou J."/>
            <person name="Hemme C.L."/>
        </authorList>
    </citation>
    <scope>NUCLEOTIDE SEQUENCE</scope>
    <source>
        <strain evidence="2">DSM 2782</strain>
    </source>
</reference>
<dbReference type="Proteomes" id="UP000003860">
    <property type="component" value="Unassembled WGS sequence"/>
</dbReference>
<evidence type="ECO:0000256" key="1">
    <source>
        <dbReference type="SAM" id="Phobius"/>
    </source>
</evidence>
<feature type="transmembrane region" description="Helical" evidence="1">
    <location>
        <begin position="22"/>
        <end position="42"/>
    </location>
</feature>
<proteinExistence type="predicted"/>
<gene>
    <name evidence="2" type="ORF">Cpap_1837</name>
</gene>
<keyword evidence="1" id="KW-0812">Transmembrane</keyword>
<keyword evidence="1" id="KW-0472">Membrane</keyword>
<dbReference type="RefSeq" id="WP_004619597.1">
    <property type="nucleotide sequence ID" value="NZ_ACXX02000007.1"/>
</dbReference>
<keyword evidence="1" id="KW-1133">Transmembrane helix</keyword>
<dbReference type="STRING" id="588581.Cpap_1837"/>
<reference evidence="2" key="2">
    <citation type="submission" date="2011-01" db="EMBL/GenBank/DDBJ databases">
        <title>The Non-contiguous Finished genome of Clostridium papyrosolvens.</title>
        <authorList>
            <person name="Lucas S."/>
            <person name="Copeland A."/>
            <person name="Lapidus A."/>
            <person name="Cheng J.-F."/>
            <person name="Goodwin L."/>
            <person name="Pitluck S."/>
            <person name="Misra M."/>
            <person name="Chertkov O."/>
            <person name="Detter J.C."/>
            <person name="Han C."/>
            <person name="Tapia R."/>
            <person name="Land M."/>
            <person name="Hauser L."/>
            <person name="Kyrpides N."/>
            <person name="Ivanova N."/>
            <person name="Pagani I."/>
            <person name="Mouttaki H."/>
            <person name="He Z."/>
            <person name="Zhou J."/>
            <person name="Hemme C.L."/>
            <person name="Woyke T."/>
        </authorList>
    </citation>
    <scope>NUCLEOTIDE SEQUENCE [LARGE SCALE GENOMIC DNA]</scope>
    <source>
        <strain evidence="2">DSM 2782</strain>
    </source>
</reference>
<organism evidence="2 3">
    <name type="scientific">Ruminiclostridium papyrosolvens DSM 2782</name>
    <dbReference type="NCBI Taxonomy" id="588581"/>
    <lineage>
        <taxon>Bacteria</taxon>
        <taxon>Bacillati</taxon>
        <taxon>Bacillota</taxon>
        <taxon>Clostridia</taxon>
        <taxon>Eubacteriales</taxon>
        <taxon>Oscillospiraceae</taxon>
        <taxon>Ruminiclostridium</taxon>
    </lineage>
</organism>
<evidence type="ECO:0000313" key="2">
    <source>
        <dbReference type="EMBL" id="EGD47642.1"/>
    </source>
</evidence>
<dbReference type="AlphaFoldDB" id="F1TDK4"/>
<name>F1TDK4_9FIRM</name>